<reference evidence="1" key="1">
    <citation type="journal article" date="2014" name="Genome Biol. Evol.">
        <title>The mitochondrial genome of the glomeromycete Rhizophagus sp. DAOM 213198 reveals an unusual organization consisting of two circular chromosomes.</title>
        <authorList>
            <person name="Nadimi M."/>
            <person name="Stefani F.O."/>
            <person name="Hijri M."/>
        </authorList>
    </citation>
    <scope>NUCLEOTIDE SEQUENCE</scope>
    <source>
        <strain evidence="1">DAOM213198</strain>
    </source>
</reference>
<dbReference type="EMBL" id="KF591216">
    <property type="protein sequence ID" value="AHM25011.1"/>
    <property type="molecule type" value="Genomic_DNA"/>
</dbReference>
<geneLocation type="mitochondrion" evidence="1"/>
<keyword evidence="1" id="KW-0496">Mitochondrion</keyword>
<protein>
    <submittedName>
        <fullName evidence="1">Uncharacterized protein</fullName>
    </submittedName>
</protein>
<accession>A0A0A7BVR5</accession>
<organism evidence="1">
    <name type="scientific">Rhizophagus sp. DAOM 213198</name>
    <dbReference type="NCBI Taxonomy" id="1417302"/>
    <lineage>
        <taxon>Eukaryota</taxon>
        <taxon>Fungi</taxon>
        <taxon>Fungi incertae sedis</taxon>
        <taxon>Mucoromycota</taxon>
        <taxon>Glomeromycotina</taxon>
        <taxon>Glomeromycetes</taxon>
        <taxon>Glomerales</taxon>
        <taxon>Glomeraceae</taxon>
        <taxon>Rhizophagus</taxon>
    </lineage>
</organism>
<dbReference type="AlphaFoldDB" id="A0A0A7BVR5"/>
<evidence type="ECO:0000313" key="1">
    <source>
        <dbReference type="EMBL" id="AHM25011.1"/>
    </source>
</evidence>
<name>A0A0A7BVR5_9GLOM</name>
<sequence>MKLATVVYTNYKFGAPLLLTRYAYILVLNELVEYTDKEQQPDLVGELNVTVLKKPRPSEAQFRRGMHYLNRYSKHMQKPYKYYNVPYSLWTEMKNARGHLVNWWWTLPMESTVKILEERDTILR</sequence>
<proteinExistence type="predicted"/>